<gene>
    <name evidence="4" type="ORF">AVDCRST_MAG45-900</name>
</gene>
<name>A0A6J4SH47_9ACTN</name>
<dbReference type="Pfam" id="PF00211">
    <property type="entry name" value="Guanylate_cyc"/>
    <property type="match status" value="1"/>
</dbReference>
<dbReference type="SUPFAM" id="SSF55073">
    <property type="entry name" value="Nucleotide cyclase"/>
    <property type="match status" value="1"/>
</dbReference>
<dbReference type="PANTHER" id="PTHR43081">
    <property type="entry name" value="ADENYLATE CYCLASE, TERMINAL-DIFFERENTIATION SPECIFIC-RELATED"/>
    <property type="match status" value="1"/>
</dbReference>
<feature type="region of interest" description="Disordered" evidence="2">
    <location>
        <begin position="1"/>
        <end position="33"/>
    </location>
</feature>
<organism evidence="4">
    <name type="scientific">uncultured Solirubrobacterales bacterium</name>
    <dbReference type="NCBI Taxonomy" id="768556"/>
    <lineage>
        <taxon>Bacteria</taxon>
        <taxon>Bacillati</taxon>
        <taxon>Actinomycetota</taxon>
        <taxon>Thermoleophilia</taxon>
        <taxon>Solirubrobacterales</taxon>
        <taxon>environmental samples</taxon>
    </lineage>
</organism>
<dbReference type="GO" id="GO:0006171">
    <property type="term" value="P:cAMP biosynthetic process"/>
    <property type="evidence" value="ECO:0007669"/>
    <property type="project" value="TreeGrafter"/>
</dbReference>
<evidence type="ECO:0000259" key="3">
    <source>
        <dbReference type="PROSITE" id="PS50125"/>
    </source>
</evidence>
<dbReference type="EC" id="4.6.1.1" evidence="4"/>
<comment type="similarity">
    <text evidence="1">Belongs to the adenylyl cyclase class-3 family.</text>
</comment>
<keyword evidence="4" id="KW-0456">Lyase</keyword>
<evidence type="ECO:0000256" key="1">
    <source>
        <dbReference type="ARBA" id="ARBA00005381"/>
    </source>
</evidence>
<sequence length="385" mass="40877">MKPRADSADSASPKGDGAGDEVDFEEEEGLLGGLDGDAREARRALLEDLRAQGVSLEELRRAVAEDRLVLLPLERMLTEGLRLSATEVAALCGLDAEFVASVRQALGLASRAPHEPVFREEDVEAFRRLERLRGEARIPDEGLLEVIRVLGHGFWRTSEALRTVVAEAVGQGSGNEREIGASYVEAAARIRPVAEPFLVGALHAHLVEGVRSEIVTRAEIDSGRVDDTWEVGVCFVDLVGYTQLGERGPIEDVLGVAGRLAAAAAEVAHPPVRLIKTIGDAAMLVSADPEALLEAAGSLLAAIEADERLPPARVGLAYGTALTRGGDWFGRTVNLASRLTSAAAPGTVLATREIRDAAAGRWSPAGAKALKGIEGEVELFELDRV</sequence>
<feature type="compositionally biased region" description="Acidic residues" evidence="2">
    <location>
        <begin position="18"/>
        <end position="29"/>
    </location>
</feature>
<evidence type="ECO:0000313" key="4">
    <source>
        <dbReference type="EMBL" id="CAA9493915.1"/>
    </source>
</evidence>
<dbReference type="Gene3D" id="3.30.70.1230">
    <property type="entry name" value="Nucleotide cyclase"/>
    <property type="match status" value="1"/>
</dbReference>
<accession>A0A6J4SH47</accession>
<evidence type="ECO:0000256" key="2">
    <source>
        <dbReference type="SAM" id="MobiDB-lite"/>
    </source>
</evidence>
<dbReference type="InterPro" id="IPR029787">
    <property type="entry name" value="Nucleotide_cyclase"/>
</dbReference>
<dbReference type="Pfam" id="PF16701">
    <property type="entry name" value="Ad_Cy_reg"/>
    <property type="match status" value="1"/>
</dbReference>
<dbReference type="GO" id="GO:0035556">
    <property type="term" value="P:intracellular signal transduction"/>
    <property type="evidence" value="ECO:0007669"/>
    <property type="project" value="InterPro"/>
</dbReference>
<dbReference type="PROSITE" id="PS50125">
    <property type="entry name" value="GUANYLATE_CYCLASE_2"/>
    <property type="match status" value="1"/>
</dbReference>
<dbReference type="AlphaFoldDB" id="A0A6J4SH47"/>
<dbReference type="SMART" id="SM00044">
    <property type="entry name" value="CYCc"/>
    <property type="match status" value="1"/>
</dbReference>
<dbReference type="GO" id="GO:0004016">
    <property type="term" value="F:adenylate cyclase activity"/>
    <property type="evidence" value="ECO:0007669"/>
    <property type="project" value="UniProtKB-EC"/>
</dbReference>
<protein>
    <submittedName>
        <fullName evidence="4">Adenylate cyclase</fullName>
        <ecNumber evidence="4">4.6.1.1</ecNumber>
    </submittedName>
</protein>
<dbReference type="InterPro" id="IPR001054">
    <property type="entry name" value="A/G_cyclase"/>
</dbReference>
<proteinExistence type="inferred from homology"/>
<reference evidence="4" key="1">
    <citation type="submission" date="2020-02" db="EMBL/GenBank/DDBJ databases">
        <authorList>
            <person name="Meier V. D."/>
        </authorList>
    </citation>
    <scope>NUCLEOTIDE SEQUENCE</scope>
    <source>
        <strain evidence="4">AVDCRST_MAG45</strain>
    </source>
</reference>
<dbReference type="CDD" id="cd07302">
    <property type="entry name" value="CHD"/>
    <property type="match status" value="1"/>
</dbReference>
<dbReference type="InterPro" id="IPR050697">
    <property type="entry name" value="Adenylyl/Guanylyl_Cyclase_3/4"/>
</dbReference>
<dbReference type="PANTHER" id="PTHR43081:SF19">
    <property type="entry name" value="PH-SENSITIVE ADENYLATE CYCLASE RV1264"/>
    <property type="match status" value="1"/>
</dbReference>
<dbReference type="InterPro" id="IPR032026">
    <property type="entry name" value="Ad_Cy_reg"/>
</dbReference>
<dbReference type="EMBL" id="CADCVU010000080">
    <property type="protein sequence ID" value="CAA9493915.1"/>
    <property type="molecule type" value="Genomic_DNA"/>
</dbReference>
<feature type="domain" description="Guanylate cyclase" evidence="3">
    <location>
        <begin position="232"/>
        <end position="340"/>
    </location>
</feature>